<sequence>MLCPATQFGYQMGSGDLGAAFTTAMGMGTGQLSAALKSRGLGGYLAGVAIDVYSCGFSQAAKTDFSGQAMSSTLAYAAANPTIVAQETVKAAGVVLGNLWSAFVPRW</sequence>
<organism evidence="1 2">
    <name type="scientific">Rhodococcoides kroppenstedtii</name>
    <dbReference type="NCBI Taxonomy" id="293050"/>
    <lineage>
        <taxon>Bacteria</taxon>
        <taxon>Bacillati</taxon>
        <taxon>Actinomycetota</taxon>
        <taxon>Actinomycetes</taxon>
        <taxon>Mycobacteriales</taxon>
        <taxon>Nocardiaceae</taxon>
        <taxon>Rhodococcoides</taxon>
    </lineage>
</organism>
<name>A0A1I0TWR3_9NOCA</name>
<protein>
    <submittedName>
        <fullName evidence="1">Uncharacterized protein</fullName>
    </submittedName>
</protein>
<evidence type="ECO:0000313" key="1">
    <source>
        <dbReference type="EMBL" id="SFA55346.1"/>
    </source>
</evidence>
<reference evidence="1 2" key="1">
    <citation type="submission" date="2016-10" db="EMBL/GenBank/DDBJ databases">
        <authorList>
            <person name="de Groot N.N."/>
        </authorList>
    </citation>
    <scope>NUCLEOTIDE SEQUENCE [LARGE SCALE GENOMIC DNA]</scope>
    <source>
        <strain evidence="1 2">DSM 44908</strain>
    </source>
</reference>
<evidence type="ECO:0000313" key="2">
    <source>
        <dbReference type="Proteomes" id="UP000182054"/>
    </source>
</evidence>
<dbReference type="EMBL" id="FOJN01000009">
    <property type="protein sequence ID" value="SFA55346.1"/>
    <property type="molecule type" value="Genomic_DNA"/>
</dbReference>
<gene>
    <name evidence="1" type="ORF">SAMN05444374_109188</name>
</gene>
<proteinExistence type="predicted"/>
<dbReference type="AlphaFoldDB" id="A0A1I0TWR3"/>
<accession>A0A1I0TWR3</accession>
<dbReference type="Proteomes" id="UP000182054">
    <property type="component" value="Unassembled WGS sequence"/>
</dbReference>